<evidence type="ECO:0000313" key="2">
    <source>
        <dbReference type="EMBL" id="KAD6454943.1"/>
    </source>
</evidence>
<organism evidence="2 3">
    <name type="scientific">Mikania micrantha</name>
    <name type="common">bitter vine</name>
    <dbReference type="NCBI Taxonomy" id="192012"/>
    <lineage>
        <taxon>Eukaryota</taxon>
        <taxon>Viridiplantae</taxon>
        <taxon>Streptophyta</taxon>
        <taxon>Embryophyta</taxon>
        <taxon>Tracheophyta</taxon>
        <taxon>Spermatophyta</taxon>
        <taxon>Magnoliopsida</taxon>
        <taxon>eudicotyledons</taxon>
        <taxon>Gunneridae</taxon>
        <taxon>Pentapetalae</taxon>
        <taxon>asterids</taxon>
        <taxon>campanulids</taxon>
        <taxon>Asterales</taxon>
        <taxon>Asteraceae</taxon>
        <taxon>Asteroideae</taxon>
        <taxon>Heliantheae alliance</taxon>
        <taxon>Eupatorieae</taxon>
        <taxon>Mikania</taxon>
    </lineage>
</organism>
<feature type="compositionally biased region" description="Basic and acidic residues" evidence="1">
    <location>
        <begin position="264"/>
        <end position="277"/>
    </location>
</feature>
<feature type="compositionally biased region" description="Basic residues" evidence="1">
    <location>
        <begin position="319"/>
        <end position="333"/>
    </location>
</feature>
<feature type="region of interest" description="Disordered" evidence="1">
    <location>
        <begin position="1"/>
        <end position="41"/>
    </location>
</feature>
<accession>A0A5N6PLY1</accession>
<feature type="region of interest" description="Disordered" evidence="1">
    <location>
        <begin position="229"/>
        <end position="348"/>
    </location>
</feature>
<reference evidence="2 3" key="1">
    <citation type="submission" date="2019-05" db="EMBL/GenBank/DDBJ databases">
        <title>Mikania micrantha, genome provides insights into the molecular mechanism of rapid growth.</title>
        <authorList>
            <person name="Liu B."/>
        </authorList>
    </citation>
    <scope>NUCLEOTIDE SEQUENCE [LARGE SCALE GENOMIC DNA]</scope>
    <source>
        <strain evidence="2">NLD-2019</strain>
        <tissue evidence="2">Leaf</tissue>
    </source>
</reference>
<comment type="caution">
    <text evidence="2">The sequence shown here is derived from an EMBL/GenBank/DDBJ whole genome shotgun (WGS) entry which is preliminary data.</text>
</comment>
<protein>
    <submittedName>
        <fullName evidence="2">Uncharacterized protein</fullName>
    </submittedName>
</protein>
<evidence type="ECO:0000256" key="1">
    <source>
        <dbReference type="SAM" id="MobiDB-lite"/>
    </source>
</evidence>
<keyword evidence="3" id="KW-1185">Reference proteome</keyword>
<feature type="region of interest" description="Disordered" evidence="1">
    <location>
        <begin position="85"/>
        <end position="131"/>
    </location>
</feature>
<gene>
    <name evidence="2" type="ORF">E3N88_09649</name>
</gene>
<sequence>MEETTQEEQPISMEPVSPSRTEAAEDLSSIPEQSVDTTKEPPKMVGQLEEAVNAKVNSEAAAACKSLVILDDSSTEELLANELVGEATGSISSGAKAMDKGKRKLTLEEDSEQKERLPKKKKGQPDTSLDEERIRLSALLEEKGYDFDEVLLWSVPQMAAELDKVQQQEQAAAASKAMTALTKKQKDTAYRDKMKAILLQYGFHPRQLGPMKNSTMDIHVRDIKAKIARAPPSSPSLDNMPISSVIKIKRGKKITSKQQSTDPDPERQSKADERKTEPSTTEDAGPQPIATTGAAVGSNVEDEQARDQRSQSTAQDRPRFRRRKSIARRKKRTSAISSDSEPDSPPSG</sequence>
<dbReference type="Proteomes" id="UP000326396">
    <property type="component" value="Linkage Group LG12"/>
</dbReference>
<proteinExistence type="predicted"/>
<dbReference type="EMBL" id="SZYD01000004">
    <property type="protein sequence ID" value="KAD6454943.1"/>
    <property type="molecule type" value="Genomic_DNA"/>
</dbReference>
<name>A0A5N6PLY1_9ASTR</name>
<dbReference type="AlphaFoldDB" id="A0A5N6PLY1"/>
<evidence type="ECO:0000313" key="3">
    <source>
        <dbReference type="Proteomes" id="UP000326396"/>
    </source>
</evidence>